<evidence type="ECO:0000313" key="2">
    <source>
        <dbReference type="Proteomes" id="UP001651158"/>
    </source>
</evidence>
<dbReference type="Proteomes" id="UP001651158">
    <property type="component" value="Unassembled WGS sequence"/>
</dbReference>
<gene>
    <name evidence="1" type="ORF">TcWFU_009594</name>
</gene>
<comment type="caution">
    <text evidence="1">The sequence shown here is derived from an EMBL/GenBank/DDBJ whole genome shotgun (WGS) entry which is preliminary data.</text>
</comment>
<accession>A0ABR4QNJ0</accession>
<proteinExistence type="predicted"/>
<evidence type="ECO:0000313" key="1">
    <source>
        <dbReference type="EMBL" id="KAL5110950.1"/>
    </source>
</evidence>
<name>A0ABR4QNJ0_9CEST</name>
<keyword evidence="2" id="KW-1185">Reference proteome</keyword>
<dbReference type="EMBL" id="JAKROA010000002">
    <property type="protein sequence ID" value="KAL5110950.1"/>
    <property type="molecule type" value="Genomic_DNA"/>
</dbReference>
<sequence length="103" mass="11600">MGCYLPKLLNGEYEPGQRRPVKQRPLVLLDIAQKRRGGYFGCMIVKGAATSAHQNKMPINCTPLFGYEGEIYLLTRKRSLQLACAETTRKESTEDGHSQRKVS</sequence>
<reference evidence="1 2" key="1">
    <citation type="journal article" date="2022" name="Front. Cell. Infect. Microbiol.">
        <title>The Genomes of Two Strains of Taenia crassiceps the Animal Model for the Study of Human Cysticercosis.</title>
        <authorList>
            <person name="Bobes R.J."/>
            <person name="Estrada K."/>
            <person name="Rios-Valencia D.G."/>
            <person name="Calderon-Gallegos A."/>
            <person name="de la Torre P."/>
            <person name="Carrero J.C."/>
            <person name="Sanchez-Flores A."/>
            <person name="Laclette J.P."/>
        </authorList>
    </citation>
    <scope>NUCLEOTIDE SEQUENCE [LARGE SCALE GENOMIC DNA]</scope>
    <source>
        <strain evidence="1">WFUcys</strain>
    </source>
</reference>
<organism evidence="1 2">
    <name type="scientific">Taenia crassiceps</name>
    <dbReference type="NCBI Taxonomy" id="6207"/>
    <lineage>
        <taxon>Eukaryota</taxon>
        <taxon>Metazoa</taxon>
        <taxon>Spiralia</taxon>
        <taxon>Lophotrochozoa</taxon>
        <taxon>Platyhelminthes</taxon>
        <taxon>Cestoda</taxon>
        <taxon>Eucestoda</taxon>
        <taxon>Cyclophyllidea</taxon>
        <taxon>Taeniidae</taxon>
        <taxon>Taenia</taxon>
    </lineage>
</organism>
<protein>
    <submittedName>
        <fullName evidence="1">Uncharacterized protein</fullName>
    </submittedName>
</protein>